<protein>
    <recommendedName>
        <fullName evidence="5">Elongator complex protein 2</fullName>
    </recommendedName>
</protein>
<evidence type="ECO:0000313" key="13">
    <source>
        <dbReference type="Proteomes" id="UP000436088"/>
    </source>
</evidence>
<dbReference type="PANTHER" id="PTHR44111">
    <property type="entry name" value="ELONGATOR COMPLEX PROTEIN 2"/>
    <property type="match status" value="1"/>
</dbReference>
<dbReference type="SUPFAM" id="SSF50978">
    <property type="entry name" value="WD40 repeat-like"/>
    <property type="match status" value="1"/>
</dbReference>
<dbReference type="PANTHER" id="PTHR44111:SF1">
    <property type="entry name" value="ELONGATOR COMPLEX PROTEIN 2"/>
    <property type="match status" value="1"/>
</dbReference>
<evidence type="ECO:0000256" key="8">
    <source>
        <dbReference type="ARBA" id="ARBA00022694"/>
    </source>
</evidence>
<dbReference type="GO" id="GO:0005737">
    <property type="term" value="C:cytoplasm"/>
    <property type="evidence" value="ECO:0007669"/>
    <property type="project" value="UniProtKB-SubCell"/>
</dbReference>
<evidence type="ECO:0000256" key="6">
    <source>
        <dbReference type="ARBA" id="ARBA00022490"/>
    </source>
</evidence>
<comment type="similarity">
    <text evidence="4">Belongs to the WD repeat ELP2 family.</text>
</comment>
<dbReference type="Pfam" id="PF00400">
    <property type="entry name" value="WD40"/>
    <property type="match status" value="3"/>
</dbReference>
<keyword evidence="9" id="KW-0677">Repeat</keyword>
<comment type="caution">
    <text evidence="12">The sequence shown here is derived from an EMBL/GenBank/DDBJ whole genome shotgun (WGS) entry which is preliminary data.</text>
</comment>
<feature type="repeat" description="WD" evidence="11">
    <location>
        <begin position="302"/>
        <end position="343"/>
    </location>
</feature>
<dbReference type="SMART" id="SM00320">
    <property type="entry name" value="WD40"/>
    <property type="match status" value="5"/>
</dbReference>
<evidence type="ECO:0000256" key="3">
    <source>
        <dbReference type="ARBA" id="ARBA00005043"/>
    </source>
</evidence>
<dbReference type="InterPro" id="IPR036322">
    <property type="entry name" value="WD40_repeat_dom_sf"/>
</dbReference>
<evidence type="ECO:0000313" key="12">
    <source>
        <dbReference type="EMBL" id="KAE8688015.1"/>
    </source>
</evidence>
<evidence type="ECO:0000256" key="10">
    <source>
        <dbReference type="ARBA" id="ARBA00023242"/>
    </source>
</evidence>
<dbReference type="GO" id="GO:0033588">
    <property type="term" value="C:elongator holoenzyme complex"/>
    <property type="evidence" value="ECO:0007669"/>
    <property type="project" value="InterPro"/>
</dbReference>
<dbReference type="GO" id="GO:0005634">
    <property type="term" value="C:nucleus"/>
    <property type="evidence" value="ECO:0007669"/>
    <property type="project" value="UniProtKB-SubCell"/>
</dbReference>
<dbReference type="InterPro" id="IPR001680">
    <property type="entry name" value="WD40_rpt"/>
</dbReference>
<dbReference type="Proteomes" id="UP000436088">
    <property type="component" value="Unassembled WGS sequence"/>
</dbReference>
<dbReference type="PROSITE" id="PS50082">
    <property type="entry name" value="WD_REPEATS_2"/>
    <property type="match status" value="1"/>
</dbReference>
<accession>A0A6A2ZA82</accession>
<gene>
    <name evidence="12" type="ORF">F3Y22_tig00111005pilonHSYRG00162</name>
</gene>
<reference evidence="12" key="1">
    <citation type="submission" date="2019-09" db="EMBL/GenBank/DDBJ databases">
        <title>Draft genome information of white flower Hibiscus syriacus.</title>
        <authorList>
            <person name="Kim Y.-M."/>
        </authorList>
    </citation>
    <scope>NUCLEOTIDE SEQUENCE [LARGE SCALE GENOMIC DNA]</scope>
    <source>
        <strain evidence="12">YM2019G1</strain>
    </source>
</reference>
<evidence type="ECO:0000256" key="1">
    <source>
        <dbReference type="ARBA" id="ARBA00004123"/>
    </source>
</evidence>
<name>A0A6A2ZA82_HIBSY</name>
<dbReference type="Gene3D" id="2.130.10.10">
    <property type="entry name" value="YVTN repeat-like/Quinoprotein amine dehydrogenase"/>
    <property type="match status" value="3"/>
</dbReference>
<proteinExistence type="inferred from homology"/>
<evidence type="ECO:0000256" key="2">
    <source>
        <dbReference type="ARBA" id="ARBA00004496"/>
    </source>
</evidence>
<organism evidence="12 13">
    <name type="scientific">Hibiscus syriacus</name>
    <name type="common">Rose of Sharon</name>
    <dbReference type="NCBI Taxonomy" id="106335"/>
    <lineage>
        <taxon>Eukaryota</taxon>
        <taxon>Viridiplantae</taxon>
        <taxon>Streptophyta</taxon>
        <taxon>Embryophyta</taxon>
        <taxon>Tracheophyta</taxon>
        <taxon>Spermatophyta</taxon>
        <taxon>Magnoliopsida</taxon>
        <taxon>eudicotyledons</taxon>
        <taxon>Gunneridae</taxon>
        <taxon>Pentapetalae</taxon>
        <taxon>rosids</taxon>
        <taxon>malvids</taxon>
        <taxon>Malvales</taxon>
        <taxon>Malvaceae</taxon>
        <taxon>Malvoideae</taxon>
        <taxon>Hibiscus</taxon>
    </lineage>
</organism>
<evidence type="ECO:0000256" key="7">
    <source>
        <dbReference type="ARBA" id="ARBA00022574"/>
    </source>
</evidence>
<evidence type="ECO:0000256" key="5">
    <source>
        <dbReference type="ARBA" id="ARBA00020267"/>
    </source>
</evidence>
<keyword evidence="13" id="KW-1185">Reference proteome</keyword>
<keyword evidence="8" id="KW-0819">tRNA processing</keyword>
<keyword evidence="7 11" id="KW-0853">WD repeat</keyword>
<evidence type="ECO:0000256" key="4">
    <source>
        <dbReference type="ARBA" id="ARBA00005881"/>
    </source>
</evidence>
<comment type="pathway">
    <text evidence="3">tRNA modification; 5-methoxycarbonylmethyl-2-thiouridine-tRNA biosynthesis.</text>
</comment>
<comment type="subcellular location">
    <subcellularLocation>
        <location evidence="2">Cytoplasm</location>
    </subcellularLocation>
    <subcellularLocation>
        <location evidence="1">Nucleus</location>
    </subcellularLocation>
</comment>
<sequence>MDKTMMIWQPEKKTGIWMNAVTVGELSHCALGFYGGHWSPDARSILAHGYGGSFHMWKNIGASSDKWQPQKVPSGHFALVTDITWARCGEYMLSVSHDQTTRIFAPWNNQDPQLNRDPWHEIARPQVHGHDINCAAIIQGKGNHRFVSGAEEKVARVFEAPLSFLKTLHHATSEQFSFPEDAQADVQVLGANMSALGLSQKPIYVNATHEVQDNSGNDGLDTLESVPDAVPVALTEPPIEDQLAWHTLWPESHKLYGHGNELFSLCCDHEGKLVASSCKAQSATVAEVWLWQVGPWKAVGRLQSHSLTVTQIEFSHDDTLLSAVSRDRHFSVFKINRGGTLKSTNHVRMLFRLSTRFVACSRDKTVKIWGVEKTCSVERGDDSITTPGGLPLRSSGSIRSCAMFLQSTVWRGRVGRKLKIVQNSS</sequence>
<evidence type="ECO:0000256" key="11">
    <source>
        <dbReference type="PROSITE-ProRule" id="PRU00221"/>
    </source>
</evidence>
<dbReference type="AlphaFoldDB" id="A0A6A2ZA82"/>
<dbReference type="EMBL" id="VEPZ02001198">
    <property type="protein sequence ID" value="KAE8688015.1"/>
    <property type="molecule type" value="Genomic_DNA"/>
</dbReference>
<dbReference type="InterPro" id="IPR015943">
    <property type="entry name" value="WD40/YVTN_repeat-like_dom_sf"/>
</dbReference>
<dbReference type="GO" id="GO:0002098">
    <property type="term" value="P:tRNA wobble uridine modification"/>
    <property type="evidence" value="ECO:0007669"/>
    <property type="project" value="InterPro"/>
</dbReference>
<evidence type="ECO:0000256" key="9">
    <source>
        <dbReference type="ARBA" id="ARBA00022737"/>
    </source>
</evidence>
<dbReference type="InterPro" id="IPR037289">
    <property type="entry name" value="Elp2"/>
</dbReference>
<keyword evidence="10" id="KW-0539">Nucleus</keyword>
<keyword evidence="6" id="KW-0963">Cytoplasm</keyword>